<evidence type="ECO:0000256" key="1">
    <source>
        <dbReference type="SAM" id="Phobius"/>
    </source>
</evidence>
<keyword evidence="1" id="KW-1133">Transmembrane helix</keyword>
<protein>
    <submittedName>
        <fullName evidence="2">Uncharacterized protein</fullName>
    </submittedName>
</protein>
<reference evidence="2 3" key="1">
    <citation type="submission" date="2022-04" db="EMBL/GenBank/DDBJ databases">
        <title>Diverse halophilic archaea isolated from saline environments.</title>
        <authorList>
            <person name="Cui H.-L."/>
        </authorList>
    </citation>
    <scope>NUCLEOTIDE SEQUENCE [LARGE SCALE GENOMIC DNA]</scope>
    <source>
        <strain evidence="2 3">XZYJT49</strain>
    </source>
</reference>
<dbReference type="RefSeq" id="WP_248651834.1">
    <property type="nucleotide sequence ID" value="NZ_CP096659.1"/>
</dbReference>
<dbReference type="Proteomes" id="UP000830729">
    <property type="component" value="Chromosome"/>
</dbReference>
<dbReference type="GeneID" id="72184930"/>
<organism evidence="2 3">
    <name type="scientific">Halorussus limi</name>
    <dbReference type="NCBI Taxonomy" id="2938695"/>
    <lineage>
        <taxon>Archaea</taxon>
        <taxon>Methanobacteriati</taxon>
        <taxon>Methanobacteriota</taxon>
        <taxon>Stenosarchaea group</taxon>
        <taxon>Halobacteria</taxon>
        <taxon>Halobacteriales</taxon>
        <taxon>Haladaptataceae</taxon>
        <taxon>Halorussus</taxon>
    </lineage>
</organism>
<dbReference type="EMBL" id="CP096659">
    <property type="protein sequence ID" value="UPV75797.1"/>
    <property type="molecule type" value="Genomic_DNA"/>
</dbReference>
<dbReference type="AlphaFoldDB" id="A0A8U0HY08"/>
<gene>
    <name evidence="2" type="ORF">M0R89_06985</name>
</gene>
<keyword evidence="3" id="KW-1185">Reference proteome</keyword>
<feature type="transmembrane region" description="Helical" evidence="1">
    <location>
        <begin position="37"/>
        <end position="58"/>
    </location>
</feature>
<dbReference type="KEGG" id="halx:M0R89_06985"/>
<keyword evidence="1" id="KW-0812">Transmembrane</keyword>
<sequence>MARELEPIAVLFGTTLFSYCLWQLVFDPLRGPIPGGVLPVVALGIGVATGLGLMAWGLRRLGVLSPP</sequence>
<evidence type="ECO:0000313" key="3">
    <source>
        <dbReference type="Proteomes" id="UP000830729"/>
    </source>
</evidence>
<feature type="transmembrane region" description="Helical" evidence="1">
    <location>
        <begin position="7"/>
        <end position="25"/>
    </location>
</feature>
<keyword evidence="1" id="KW-0472">Membrane</keyword>
<evidence type="ECO:0000313" key="2">
    <source>
        <dbReference type="EMBL" id="UPV75797.1"/>
    </source>
</evidence>
<name>A0A8U0HY08_9EURY</name>
<accession>A0A8U0HY08</accession>
<proteinExistence type="predicted"/>